<dbReference type="InterPro" id="IPR037272">
    <property type="entry name" value="SNS_sf"/>
</dbReference>
<keyword evidence="4 6" id="KW-1133">Transmembrane helix</keyword>
<dbReference type="SUPFAM" id="SSF161070">
    <property type="entry name" value="SNF-like"/>
    <property type="match status" value="1"/>
</dbReference>
<feature type="transmembrane region" description="Helical" evidence="6">
    <location>
        <begin position="172"/>
        <end position="195"/>
    </location>
</feature>
<dbReference type="NCBIfam" id="NF037979">
    <property type="entry name" value="Na_transp"/>
    <property type="match status" value="1"/>
</dbReference>
<comment type="subcellular location">
    <subcellularLocation>
        <location evidence="1">Membrane</location>
        <topology evidence="1">Multi-pass membrane protein</topology>
    </subcellularLocation>
</comment>
<dbReference type="EMBL" id="JAPQFJ010000031">
    <property type="protein sequence ID" value="MCY6960517.1"/>
    <property type="molecule type" value="Genomic_DNA"/>
</dbReference>
<feature type="transmembrane region" description="Helical" evidence="6">
    <location>
        <begin position="341"/>
        <end position="358"/>
    </location>
</feature>
<accession>A0ABT4DDZ0</accession>
<evidence type="ECO:0000256" key="5">
    <source>
        <dbReference type="ARBA" id="ARBA00023136"/>
    </source>
</evidence>
<dbReference type="CDD" id="cd10336">
    <property type="entry name" value="SLC6sbd_Tyt1-Like"/>
    <property type="match status" value="1"/>
</dbReference>
<dbReference type="Pfam" id="PF00209">
    <property type="entry name" value="SNF"/>
    <property type="match status" value="2"/>
</dbReference>
<dbReference type="PROSITE" id="PS50267">
    <property type="entry name" value="NA_NEUROTRAN_SYMP_3"/>
    <property type="match status" value="1"/>
</dbReference>
<evidence type="ECO:0000256" key="3">
    <source>
        <dbReference type="ARBA" id="ARBA00022692"/>
    </source>
</evidence>
<keyword evidence="2" id="KW-0813">Transport</keyword>
<feature type="transmembrane region" description="Helical" evidence="6">
    <location>
        <begin position="253"/>
        <end position="275"/>
    </location>
</feature>
<evidence type="ECO:0000313" key="8">
    <source>
        <dbReference type="Proteomes" id="UP001144612"/>
    </source>
</evidence>
<name>A0ABT4DDZ0_9CLOT</name>
<evidence type="ECO:0000256" key="2">
    <source>
        <dbReference type="ARBA" id="ARBA00022448"/>
    </source>
</evidence>
<dbReference type="InterPro" id="IPR047218">
    <property type="entry name" value="YocR/YhdH-like"/>
</dbReference>
<keyword evidence="8" id="KW-1185">Reference proteome</keyword>
<dbReference type="InterPro" id="IPR000175">
    <property type="entry name" value="Na/ntran_symport"/>
</dbReference>
<dbReference type="PANTHER" id="PTHR42948">
    <property type="entry name" value="TRANSPORTER"/>
    <property type="match status" value="1"/>
</dbReference>
<feature type="transmembrane region" description="Helical" evidence="6">
    <location>
        <begin position="215"/>
        <end position="241"/>
    </location>
</feature>
<feature type="transmembrane region" description="Helical" evidence="6">
    <location>
        <begin position="414"/>
        <end position="436"/>
    </location>
</feature>
<keyword evidence="5 6" id="KW-0472">Membrane</keyword>
<feature type="transmembrane region" description="Helical" evidence="6">
    <location>
        <begin position="85"/>
        <end position="113"/>
    </location>
</feature>
<feature type="transmembrane region" description="Helical" evidence="6">
    <location>
        <begin position="12"/>
        <end position="31"/>
    </location>
</feature>
<evidence type="ECO:0000313" key="7">
    <source>
        <dbReference type="EMBL" id="MCY6960517.1"/>
    </source>
</evidence>
<feature type="transmembrane region" description="Helical" evidence="6">
    <location>
        <begin position="43"/>
        <end position="64"/>
    </location>
</feature>
<evidence type="ECO:0000256" key="4">
    <source>
        <dbReference type="ARBA" id="ARBA00022989"/>
    </source>
</evidence>
<dbReference type="Proteomes" id="UP001144612">
    <property type="component" value="Unassembled WGS sequence"/>
</dbReference>
<dbReference type="PRINTS" id="PR00176">
    <property type="entry name" value="NANEUSMPORT"/>
</dbReference>
<keyword evidence="3 6" id="KW-0812">Transmembrane</keyword>
<feature type="transmembrane region" description="Helical" evidence="6">
    <location>
        <begin position="133"/>
        <end position="160"/>
    </location>
</feature>
<organism evidence="7 8">
    <name type="scientific">Clostridium brassicae</name>
    <dbReference type="NCBI Taxonomy" id="2999072"/>
    <lineage>
        <taxon>Bacteria</taxon>
        <taxon>Bacillati</taxon>
        <taxon>Bacillota</taxon>
        <taxon>Clostridia</taxon>
        <taxon>Eubacteriales</taxon>
        <taxon>Clostridiaceae</taxon>
        <taxon>Clostridium</taxon>
    </lineage>
</organism>
<proteinExistence type="predicted"/>
<evidence type="ECO:0000256" key="6">
    <source>
        <dbReference type="SAM" id="Phobius"/>
    </source>
</evidence>
<evidence type="ECO:0000256" key="1">
    <source>
        <dbReference type="ARBA" id="ARBA00004141"/>
    </source>
</evidence>
<protein>
    <submittedName>
        <fullName evidence="7">Sodium-dependent transporter</fullName>
    </submittedName>
</protein>
<reference evidence="7" key="1">
    <citation type="submission" date="2022-12" db="EMBL/GenBank/DDBJ databases">
        <title>Clostridium sp. nov., isolated from industrial wastewater.</title>
        <authorList>
            <person name="Jiayan W."/>
        </authorList>
    </citation>
    <scope>NUCLEOTIDE SEQUENCE</scope>
    <source>
        <strain evidence="7">ZC22-4</strain>
    </source>
</reference>
<dbReference type="RefSeq" id="WP_268062954.1">
    <property type="nucleotide sequence ID" value="NZ_JAPQFJ010000031.1"/>
</dbReference>
<sequence>MKQREKFTGKLGFILSCIGSAVGLGNIWMFSWRLGQYGGAAFLIPYSIFVVILGITGLMGEFALGRNRGKGSYGGITEIFREKKLPLGSFIASIPTIALTGIFIFYTIVVGWIMRYFFSASLGTFNKVDIPSYFANFAGASSSISWHAIAMLVTAWIVVLGVTKGIEKMNKIMMPALFIIFTLLMIKSLSLPGAMEGVRYLLVPKWHYLKDPITWVMALGQAFFTVSLTGCALVVYGSYLGDDVDIPSAAIKTVIFDSISALLAAFIIIPAAFAFKLDPAAGPALLFITVPSIFKMMPGGQIFGGLFFLSVLFAAISSAINMLEGPAEALMYRFKCTRKKAVIIVSIIAFICGIPLDLSMNRFGTFSDFITIFLSPLGAILAAITFFWVYGTDNARAEINKGAIKPIGKWFNPIAKYVFVIVAIIVVILGVVYGGIG</sequence>
<comment type="caution">
    <text evidence="7">The sequence shown here is derived from an EMBL/GenBank/DDBJ whole genome shotgun (WGS) entry which is preliminary data.</text>
</comment>
<gene>
    <name evidence="7" type="ORF">OW729_18125</name>
</gene>
<feature type="transmembrane region" description="Helical" evidence="6">
    <location>
        <begin position="302"/>
        <end position="320"/>
    </location>
</feature>
<dbReference type="PANTHER" id="PTHR42948:SF1">
    <property type="entry name" value="TRANSPORTER"/>
    <property type="match status" value="1"/>
</dbReference>
<feature type="transmembrane region" description="Helical" evidence="6">
    <location>
        <begin position="370"/>
        <end position="391"/>
    </location>
</feature>